<dbReference type="SUPFAM" id="SSF51905">
    <property type="entry name" value="FAD/NAD(P)-binding domain"/>
    <property type="match status" value="1"/>
</dbReference>
<dbReference type="PROSITE" id="PS51257">
    <property type="entry name" value="PROKAR_LIPOPROTEIN"/>
    <property type="match status" value="1"/>
</dbReference>
<organism evidence="7 8">
    <name type="scientific">Paenibacillus pinisoli</name>
    <dbReference type="NCBI Taxonomy" id="1276110"/>
    <lineage>
        <taxon>Bacteria</taxon>
        <taxon>Bacillati</taxon>
        <taxon>Bacillota</taxon>
        <taxon>Bacilli</taxon>
        <taxon>Bacillales</taxon>
        <taxon>Paenibacillaceae</taxon>
        <taxon>Paenibacillus</taxon>
    </lineage>
</organism>
<evidence type="ECO:0000256" key="2">
    <source>
        <dbReference type="ARBA" id="ARBA00022723"/>
    </source>
</evidence>
<evidence type="ECO:0000256" key="1">
    <source>
        <dbReference type="ARBA" id="ARBA00022485"/>
    </source>
</evidence>
<dbReference type="InterPro" id="IPR036188">
    <property type="entry name" value="FAD/NAD-bd_sf"/>
</dbReference>
<evidence type="ECO:0000313" key="7">
    <source>
        <dbReference type="EMBL" id="RJX41713.1"/>
    </source>
</evidence>
<evidence type="ECO:0000256" key="4">
    <source>
        <dbReference type="ARBA" id="ARBA00023004"/>
    </source>
</evidence>
<comment type="caution">
    <text evidence="7">The sequence shown here is derived from an EMBL/GenBank/DDBJ whole genome shotgun (WGS) entry which is preliminary data.</text>
</comment>
<sequence>MKNQKMKWLLPAGILVIAACILVVWYTTRSDKAGPTPEPTSVTEIPQVETPQEQYDVIVVGTDPEGVTAAVSAARNGLKTLLVDGKDREILGGLFTLGWLNSLDMNRKPDGKDYYNKGLFKEWFDQIEGDSFDITTAANAFHKLVEAEKLIEVRMGAKSIEPIVEKAADGTPTVKGVKLTLGDGKELNVSASAVIDATQDADFAAAAGAEFTFGREDIGDTKLLMAVTPVFTLKNVTPEVWGKIKHRLNNDEYPGTGANDQSAWGYIEMWDYPSTNPERIRSRGFNLGRQNNETMLVNSVQIFGVDPFDPASKEEAYEIARKEIPLMLEHAKKLYPEFESIELGELAPELYIRETRHLVGMYRLNMIDLLEQRTHPDDIAFGSYPVDIQSTSSAKTDRGTVLMAPKLYGVPFGALVPQAVDGLLVVGRSASFDTLPHGSARVVPLGMATGQAAGAAVKLAMDKSVTLRQLAADETLVQSLRTLLTEQGVDLDAPKTEPYAFIKHPAYEGLKAAASIGIAQGAYANDFQLDAASNPQRMLMNMKGVQKAFAEAFPHSADAAVGGIEEPAKQPLTLEQAAYTLALSLEEGAQKEGALERLKSNGTLLDATLATIKDPNNLTNGDVYMLIKDAISFAAGVVY</sequence>
<accession>A0A3A6Q2T8</accession>
<evidence type="ECO:0000313" key="8">
    <source>
        <dbReference type="Proteomes" id="UP000267798"/>
    </source>
</evidence>
<dbReference type="PANTHER" id="PTHR43498:SF1">
    <property type="entry name" value="COB--COM HETERODISULFIDE REDUCTASE IRON-SULFUR SUBUNIT A"/>
    <property type="match status" value="1"/>
</dbReference>
<dbReference type="EMBL" id="QXQB01000001">
    <property type="protein sequence ID" value="RJX41713.1"/>
    <property type="molecule type" value="Genomic_DNA"/>
</dbReference>
<evidence type="ECO:0000256" key="5">
    <source>
        <dbReference type="ARBA" id="ARBA00023014"/>
    </source>
</evidence>
<keyword evidence="6" id="KW-0812">Transmembrane</keyword>
<dbReference type="GO" id="GO:0016491">
    <property type="term" value="F:oxidoreductase activity"/>
    <property type="evidence" value="ECO:0007669"/>
    <property type="project" value="UniProtKB-KW"/>
</dbReference>
<dbReference type="GO" id="GO:0051539">
    <property type="term" value="F:4 iron, 4 sulfur cluster binding"/>
    <property type="evidence" value="ECO:0007669"/>
    <property type="project" value="UniProtKB-KW"/>
</dbReference>
<keyword evidence="4" id="KW-0408">Iron</keyword>
<dbReference type="Pfam" id="PF12831">
    <property type="entry name" value="FAD_oxidored"/>
    <property type="match status" value="1"/>
</dbReference>
<reference evidence="7 8" key="1">
    <citation type="submission" date="2018-09" db="EMBL/GenBank/DDBJ databases">
        <title>Paenibacillus aracenensis nov. sp. isolated from a cave in southern Spain.</title>
        <authorList>
            <person name="Jurado V."/>
            <person name="Gutierrez-Patricio S."/>
            <person name="Gonzalez-Pimentel J.L."/>
            <person name="Miller A.Z."/>
            <person name="Laiz L."/>
            <person name="Saiz-Jimenez C."/>
        </authorList>
    </citation>
    <scope>NUCLEOTIDE SEQUENCE [LARGE SCALE GENOMIC DNA]</scope>
    <source>
        <strain evidence="7 8">JCM 19203</strain>
    </source>
</reference>
<dbReference type="Gene3D" id="3.50.50.60">
    <property type="entry name" value="FAD/NAD(P)-binding domain"/>
    <property type="match status" value="1"/>
</dbReference>
<keyword evidence="8" id="KW-1185">Reference proteome</keyword>
<gene>
    <name evidence="7" type="ORF">D3P09_07140</name>
</gene>
<dbReference type="Proteomes" id="UP000267798">
    <property type="component" value="Unassembled WGS sequence"/>
</dbReference>
<dbReference type="GO" id="GO:0046872">
    <property type="term" value="F:metal ion binding"/>
    <property type="evidence" value="ECO:0007669"/>
    <property type="project" value="UniProtKB-KW"/>
</dbReference>
<keyword evidence="5" id="KW-0411">Iron-sulfur</keyword>
<keyword evidence="6" id="KW-1133">Transmembrane helix</keyword>
<dbReference type="PANTHER" id="PTHR43498">
    <property type="entry name" value="FERREDOXIN:COB-COM HETERODISULFIDE REDUCTASE SUBUNIT A"/>
    <property type="match status" value="1"/>
</dbReference>
<keyword evidence="3" id="KW-0560">Oxidoreductase</keyword>
<dbReference type="OrthoDB" id="9777740at2"/>
<keyword evidence="1" id="KW-0004">4Fe-4S</keyword>
<keyword evidence="6" id="KW-0472">Membrane</keyword>
<dbReference type="InterPro" id="IPR039650">
    <property type="entry name" value="HdrA-like"/>
</dbReference>
<keyword evidence="2" id="KW-0479">Metal-binding</keyword>
<dbReference type="AlphaFoldDB" id="A0A3A6Q2T8"/>
<evidence type="ECO:0000256" key="3">
    <source>
        <dbReference type="ARBA" id="ARBA00023002"/>
    </source>
</evidence>
<proteinExistence type="predicted"/>
<evidence type="ECO:0000256" key="6">
    <source>
        <dbReference type="SAM" id="Phobius"/>
    </source>
</evidence>
<name>A0A3A6Q2T8_9BACL</name>
<protein>
    <submittedName>
        <fullName evidence="7">FAD-dependent oxidoreductase</fullName>
    </submittedName>
</protein>
<feature type="transmembrane region" description="Helical" evidence="6">
    <location>
        <begin position="7"/>
        <end position="26"/>
    </location>
</feature>